<feature type="region of interest" description="Disordered" evidence="2">
    <location>
        <begin position="201"/>
        <end position="239"/>
    </location>
</feature>
<dbReference type="Pfam" id="PF05605">
    <property type="entry name" value="zf-Di19"/>
    <property type="match status" value="1"/>
</dbReference>
<organism evidence="4 5">
    <name type="scientific">Cnephaeus nilssonii</name>
    <name type="common">Northern bat</name>
    <name type="synonym">Eptesicus nilssonii</name>
    <dbReference type="NCBI Taxonomy" id="3371016"/>
    <lineage>
        <taxon>Eukaryota</taxon>
        <taxon>Metazoa</taxon>
        <taxon>Chordata</taxon>
        <taxon>Craniata</taxon>
        <taxon>Vertebrata</taxon>
        <taxon>Euteleostomi</taxon>
        <taxon>Mammalia</taxon>
        <taxon>Eutheria</taxon>
        <taxon>Laurasiatheria</taxon>
        <taxon>Chiroptera</taxon>
        <taxon>Yangochiroptera</taxon>
        <taxon>Vespertilionidae</taxon>
        <taxon>Cnephaeus</taxon>
    </lineage>
</organism>
<proteinExistence type="predicted"/>
<feature type="compositionally biased region" description="Polar residues" evidence="2">
    <location>
        <begin position="224"/>
        <end position="239"/>
    </location>
</feature>
<dbReference type="GO" id="GO:0008270">
    <property type="term" value="F:zinc ion binding"/>
    <property type="evidence" value="ECO:0007669"/>
    <property type="project" value="UniProtKB-KW"/>
</dbReference>
<comment type="caution">
    <text evidence="4">The sequence shown here is derived from an EMBL/GenBank/DDBJ whole genome shotgun (WGS) entry which is preliminary data.</text>
</comment>
<name>A0AA40HXG5_CNENI</name>
<evidence type="ECO:0000313" key="5">
    <source>
        <dbReference type="Proteomes" id="UP001177744"/>
    </source>
</evidence>
<feature type="domain" description="Di19 zinc-binding" evidence="3">
    <location>
        <begin position="31"/>
        <end position="90"/>
    </location>
</feature>
<reference evidence="4" key="1">
    <citation type="submission" date="2023-06" db="EMBL/GenBank/DDBJ databases">
        <title>Reference genome for the Northern bat (Eptesicus nilssonii), a most northern bat species.</title>
        <authorList>
            <person name="Laine V.N."/>
            <person name="Pulliainen A.T."/>
            <person name="Lilley T.M."/>
        </authorList>
    </citation>
    <scope>NUCLEOTIDE SEQUENCE</scope>
    <source>
        <strain evidence="4">BLF_Eptnil</strain>
        <tissue evidence="4">Kidney</tissue>
    </source>
</reference>
<feature type="region of interest" description="Disordered" evidence="2">
    <location>
        <begin position="317"/>
        <end position="338"/>
    </location>
</feature>
<keyword evidence="5" id="KW-1185">Reference proteome</keyword>
<gene>
    <name evidence="4" type="ORF">QTO34_019339</name>
</gene>
<dbReference type="Proteomes" id="UP001177744">
    <property type="component" value="Unassembled WGS sequence"/>
</dbReference>
<evidence type="ECO:0000256" key="1">
    <source>
        <dbReference type="ARBA" id="ARBA00022771"/>
    </source>
</evidence>
<dbReference type="EMBL" id="JAULJE010000009">
    <property type="protein sequence ID" value="KAK1338682.1"/>
    <property type="molecule type" value="Genomic_DNA"/>
</dbReference>
<accession>A0AA40HXG5</accession>
<keyword evidence="1" id="KW-0479">Metal-binding</keyword>
<evidence type="ECO:0000259" key="3">
    <source>
        <dbReference type="Pfam" id="PF05605"/>
    </source>
</evidence>
<protein>
    <recommendedName>
        <fullName evidence="3">Di19 zinc-binding domain-containing protein</fullName>
    </recommendedName>
</protein>
<keyword evidence="1" id="KW-0863">Zinc-finger</keyword>
<evidence type="ECO:0000313" key="4">
    <source>
        <dbReference type="EMBL" id="KAK1338682.1"/>
    </source>
</evidence>
<dbReference type="AlphaFoldDB" id="A0AA40HXG5"/>
<sequence length="338" mass="36421">MPPTPPRGSPRVEFDLYYGGEAFSAEQPQPFICPCCGKMACTETSLHKYVASEHAETSTEVICPVCAALPVGGPDPATNDCAAHLTLEHRAPRDLDELSGPNMHFTSSSTGGLSTQSSCFPSNRDATEPIAELLSQWSGNCQQLETTRDTSCALTQAHHYNHTIIPTTNTADTERQHTIQNSQCLLTRWQPVQELLPSTFLGEESSSSDEDSTPAADQPCLSDQAPSTDPETLTGIETDQSEPNLGQLLCIQMPFSCSPEEVTGVGRRQALRTWSRQRSRACCRGDRKDTRPCAHGASGGAGHGVFPMVAAVIGKTPGPAHTEPVEEQGMASSRWLLR</sequence>
<keyword evidence="1" id="KW-0862">Zinc</keyword>
<evidence type="ECO:0000256" key="2">
    <source>
        <dbReference type="SAM" id="MobiDB-lite"/>
    </source>
</evidence>
<dbReference type="InterPro" id="IPR008598">
    <property type="entry name" value="Di19_Zn-bd"/>
</dbReference>